<evidence type="ECO:0000256" key="5">
    <source>
        <dbReference type="PROSITE-ProRule" id="PRU00339"/>
    </source>
</evidence>
<evidence type="ECO:0000256" key="4">
    <source>
        <dbReference type="ARBA" id="ARBA00023136"/>
    </source>
</evidence>
<dbReference type="PANTHER" id="PTHR37422:SF13">
    <property type="entry name" value="LIPOPOLYSACCHARIDE BIOSYNTHESIS PROTEIN PA4999-RELATED"/>
    <property type="match status" value="1"/>
</dbReference>
<comment type="subcellular location">
    <subcellularLocation>
        <location evidence="1">Membrane</location>
        <topology evidence="1">Multi-pass membrane protein</topology>
    </subcellularLocation>
</comment>
<dbReference type="PANTHER" id="PTHR37422">
    <property type="entry name" value="TEICHURONIC ACID BIOSYNTHESIS PROTEIN TUAE"/>
    <property type="match status" value="1"/>
</dbReference>
<feature type="transmembrane region" description="Helical" evidence="6">
    <location>
        <begin position="291"/>
        <end position="310"/>
    </location>
</feature>
<keyword evidence="4 6" id="KW-0472">Membrane</keyword>
<feature type="transmembrane region" description="Helical" evidence="6">
    <location>
        <begin position="251"/>
        <end position="270"/>
    </location>
</feature>
<feature type="transmembrane region" description="Helical" evidence="6">
    <location>
        <begin position="356"/>
        <end position="373"/>
    </location>
</feature>
<dbReference type="InterPro" id="IPR007016">
    <property type="entry name" value="O-antigen_ligase-rel_domated"/>
</dbReference>
<accession>A0ABS3Z0Z4</accession>
<name>A0ABS3Z0Z4_9BACT</name>
<keyword evidence="8" id="KW-0436">Ligase</keyword>
<feature type="transmembrane region" description="Helical" evidence="6">
    <location>
        <begin position="104"/>
        <end position="121"/>
    </location>
</feature>
<keyword evidence="2 6" id="KW-0812">Transmembrane</keyword>
<gene>
    <name evidence="8" type="ORF">J7I42_26360</name>
</gene>
<feature type="transmembrane region" description="Helical" evidence="6">
    <location>
        <begin position="12"/>
        <end position="31"/>
    </location>
</feature>
<dbReference type="Pfam" id="PF13181">
    <property type="entry name" value="TPR_8"/>
    <property type="match status" value="1"/>
</dbReference>
<organism evidence="8 9">
    <name type="scientific">Niastella soli</name>
    <dbReference type="NCBI Taxonomy" id="2821487"/>
    <lineage>
        <taxon>Bacteria</taxon>
        <taxon>Pseudomonadati</taxon>
        <taxon>Bacteroidota</taxon>
        <taxon>Chitinophagia</taxon>
        <taxon>Chitinophagales</taxon>
        <taxon>Chitinophagaceae</taxon>
        <taxon>Niastella</taxon>
    </lineage>
</organism>
<dbReference type="InterPro" id="IPR019734">
    <property type="entry name" value="TPR_rpt"/>
</dbReference>
<keyword evidence="9" id="KW-1185">Reference proteome</keyword>
<dbReference type="PROSITE" id="PS50005">
    <property type="entry name" value="TPR"/>
    <property type="match status" value="1"/>
</dbReference>
<dbReference type="GO" id="GO:0016874">
    <property type="term" value="F:ligase activity"/>
    <property type="evidence" value="ECO:0007669"/>
    <property type="project" value="UniProtKB-KW"/>
</dbReference>
<feature type="transmembrane region" description="Helical" evidence="6">
    <location>
        <begin position="316"/>
        <end position="335"/>
    </location>
</feature>
<dbReference type="SUPFAM" id="SSF48452">
    <property type="entry name" value="TPR-like"/>
    <property type="match status" value="1"/>
</dbReference>
<dbReference type="InterPro" id="IPR051533">
    <property type="entry name" value="WaaL-like"/>
</dbReference>
<feature type="transmembrane region" description="Helical" evidence="6">
    <location>
        <begin position="157"/>
        <end position="175"/>
    </location>
</feature>
<proteinExistence type="predicted"/>
<dbReference type="EMBL" id="JAGHKO010000011">
    <property type="protein sequence ID" value="MBO9203835.1"/>
    <property type="molecule type" value="Genomic_DNA"/>
</dbReference>
<keyword evidence="5" id="KW-0802">TPR repeat</keyword>
<evidence type="ECO:0000256" key="6">
    <source>
        <dbReference type="SAM" id="Phobius"/>
    </source>
</evidence>
<feature type="domain" description="O-antigen ligase-related" evidence="7">
    <location>
        <begin position="84"/>
        <end position="259"/>
    </location>
</feature>
<evidence type="ECO:0000256" key="3">
    <source>
        <dbReference type="ARBA" id="ARBA00022989"/>
    </source>
</evidence>
<feature type="transmembrane region" description="Helical" evidence="6">
    <location>
        <begin position="38"/>
        <end position="60"/>
    </location>
</feature>
<comment type="caution">
    <text evidence="8">The sequence shown here is derived from an EMBL/GenBank/DDBJ whole genome shotgun (WGS) entry which is preliminary data.</text>
</comment>
<dbReference type="Proteomes" id="UP000677244">
    <property type="component" value="Unassembled WGS sequence"/>
</dbReference>
<evidence type="ECO:0000259" key="7">
    <source>
        <dbReference type="Pfam" id="PF04932"/>
    </source>
</evidence>
<dbReference type="Pfam" id="PF04932">
    <property type="entry name" value="Wzy_C"/>
    <property type="match status" value="1"/>
</dbReference>
<dbReference type="RefSeq" id="WP_209141886.1">
    <property type="nucleotide sequence ID" value="NZ_JAGHKO010000011.1"/>
</dbReference>
<protein>
    <submittedName>
        <fullName evidence="8">O-antigen ligase family protein</fullName>
    </submittedName>
</protein>
<keyword evidence="3 6" id="KW-1133">Transmembrane helix</keyword>
<evidence type="ECO:0000313" key="9">
    <source>
        <dbReference type="Proteomes" id="UP000677244"/>
    </source>
</evidence>
<reference evidence="8 9" key="1">
    <citation type="submission" date="2021-03" db="EMBL/GenBank/DDBJ databases">
        <title>Assistant Professor.</title>
        <authorList>
            <person name="Huq M.A."/>
        </authorList>
    </citation>
    <scope>NUCLEOTIDE SEQUENCE [LARGE SCALE GENOMIC DNA]</scope>
    <source>
        <strain evidence="8 9">MAH-29</strain>
    </source>
</reference>
<dbReference type="InterPro" id="IPR011990">
    <property type="entry name" value="TPR-like_helical_dom_sf"/>
</dbReference>
<evidence type="ECO:0000256" key="2">
    <source>
        <dbReference type="ARBA" id="ARBA00022692"/>
    </source>
</evidence>
<feature type="repeat" description="TPR" evidence="5">
    <location>
        <begin position="445"/>
        <end position="478"/>
    </location>
</feature>
<sequence>MQGLFSHEGLHARHYLLLGYLLFFIACLQTCNQRVITLLFSGVVMLAAVECIICMLQWWGLAQSKNSFFQVTGSWVNPNVTAMFLAMSSAAAYYLLFQQRGRSKIWVLGLLGGILVSLLLLQCRTALIGAALAAFIICNYRFRWFFHFRKQSLFKKIITGVATMLLITPVCYYAYKAKQRSADGRLLIWKVSTGIIAQKPFNGVGLGMFEHDYNLEQSDYIKKGKAADAEKNNATHVYMAYNEWLETGVEGGIPAMMLLTALFVSLILLYPKEHSSPDREQKRATDSQEESYAKVTAWAGVIAFVSMSMVNFTIQALPAMCVFLLFMAILCSPVLPIKSSLPFVRGLFAKPLIKNATVAVLVMAALYFMYARISVANNLLQVKKASVAVTSGDNASALEILVPLTVQLNNAESYLQLYGKALMNTKKYNEAIIQFNRAKNLVSYPNLYLKIGECYTSLQQYENARSCFLLAHNMEPSRLAPEYAMMQLSVSMKDSTTALAKAKLIINASSKTANARSLFYRQQAFEIIHRLQ</sequence>
<dbReference type="Gene3D" id="1.25.40.10">
    <property type="entry name" value="Tetratricopeptide repeat domain"/>
    <property type="match status" value="1"/>
</dbReference>
<evidence type="ECO:0000313" key="8">
    <source>
        <dbReference type="EMBL" id="MBO9203835.1"/>
    </source>
</evidence>
<evidence type="ECO:0000256" key="1">
    <source>
        <dbReference type="ARBA" id="ARBA00004141"/>
    </source>
</evidence>
<feature type="transmembrane region" description="Helical" evidence="6">
    <location>
        <begin position="80"/>
        <end position="97"/>
    </location>
</feature>